<feature type="transmembrane region" description="Helical" evidence="8">
    <location>
        <begin position="96"/>
        <end position="114"/>
    </location>
</feature>
<evidence type="ECO:0000256" key="8">
    <source>
        <dbReference type="SAM" id="Phobius"/>
    </source>
</evidence>
<evidence type="ECO:0000313" key="12">
    <source>
        <dbReference type="Proteomes" id="UP001295420"/>
    </source>
</evidence>
<evidence type="ECO:0000256" key="7">
    <source>
        <dbReference type="ARBA" id="ARBA00023136"/>
    </source>
</evidence>
<dbReference type="PROSITE" id="PS50883">
    <property type="entry name" value="EAL"/>
    <property type="match status" value="1"/>
</dbReference>
<evidence type="ECO:0000256" key="4">
    <source>
        <dbReference type="ARBA" id="ARBA00022597"/>
    </source>
</evidence>
<comment type="subcellular location">
    <subcellularLocation>
        <location evidence="1">Cell membrane</location>
        <topology evidence="1">Multi-pass membrane protein</topology>
    </subcellularLocation>
</comment>
<evidence type="ECO:0000256" key="3">
    <source>
        <dbReference type="ARBA" id="ARBA00022475"/>
    </source>
</evidence>
<dbReference type="PANTHER" id="PTHR33121:SF70">
    <property type="entry name" value="SIGNALING PROTEIN YKOW"/>
    <property type="match status" value="1"/>
</dbReference>
<feature type="transmembrane region" description="Helical" evidence="8">
    <location>
        <begin position="291"/>
        <end position="312"/>
    </location>
</feature>
<evidence type="ECO:0000259" key="10">
    <source>
        <dbReference type="PROSITE" id="PS51105"/>
    </source>
</evidence>
<evidence type="ECO:0000259" key="9">
    <source>
        <dbReference type="PROSITE" id="PS50883"/>
    </source>
</evidence>
<name>A0AAU9Q5S1_9VIBR</name>
<evidence type="ECO:0000313" key="11">
    <source>
        <dbReference type="EMBL" id="CAH1526122.1"/>
    </source>
</evidence>
<evidence type="ECO:0000256" key="2">
    <source>
        <dbReference type="ARBA" id="ARBA00022448"/>
    </source>
</evidence>
<dbReference type="PROSITE" id="PS51105">
    <property type="entry name" value="PTS_EIIC_TYPE_3"/>
    <property type="match status" value="1"/>
</dbReference>
<dbReference type="InterPro" id="IPR001633">
    <property type="entry name" value="EAL_dom"/>
</dbReference>
<evidence type="ECO:0000256" key="5">
    <source>
        <dbReference type="ARBA" id="ARBA00022692"/>
    </source>
</evidence>
<evidence type="ECO:0008006" key="13">
    <source>
        <dbReference type="Google" id="ProtNLM"/>
    </source>
</evidence>
<dbReference type="SUPFAM" id="SSF141868">
    <property type="entry name" value="EAL domain-like"/>
    <property type="match status" value="1"/>
</dbReference>
<organism evidence="11 12">
    <name type="scientific">Vibrio owensii</name>
    <dbReference type="NCBI Taxonomy" id="696485"/>
    <lineage>
        <taxon>Bacteria</taxon>
        <taxon>Pseudomonadati</taxon>
        <taxon>Pseudomonadota</taxon>
        <taxon>Gammaproteobacteria</taxon>
        <taxon>Vibrionales</taxon>
        <taxon>Vibrionaceae</taxon>
        <taxon>Vibrio</taxon>
    </lineage>
</organism>
<protein>
    <recommendedName>
        <fullName evidence="13">Diguanylate phosphodiesterase</fullName>
    </recommendedName>
</protein>
<keyword evidence="5 8" id="KW-0812">Transmembrane</keyword>
<keyword evidence="6 8" id="KW-1133">Transmembrane helix</keyword>
<sequence length="694" mass="77755">MDLLSQMNNRYINRLFTLISSNSYINGLCNVLVMLLPVSLISAFSTLLSNLFMIAGYEQLGITIGTASAIIWKLFPILLLVYFSQFLSSLLKVSRVNVITPSLMVYFIVCNEWGLLQEGSVVPSNYPLAILVPTMIAWSVRVMQNRKWFMRSELPNVVDQSYNLVMATVVLVVGYSALGYVLGKAVCAADIASFLLPELDPNSLLDGIIYEFVRNLFWSIGINGHIIFAPYKAELYETTRVAIENHKALGTPLPILTTNFYDFYAGMGGAGNTISLVLCMLFLTKNRSYKALAATALVLSLFNINEPIIYGLPIMFNPVMIVPFLIAPIIGLIVAYIATVTGLVAPITEIMSWMTPPLASGYIGTGYTWTGAILQLIIILVGIVIYYPFFKQMDKIGSSNALFAKSVSDDFFNYEGLDNGKVAGAFFPEITNKFAAQKRISDLKKYGEFVLFYQPQVNTRTGEIRSLEVLIRHRSETGEITPPTFLEDFAKVGLMSELDLWVVETTLREVAPLANRPSFKVSINLSPETCLVPDFTEKVLMMINQSALSYSQVEFEITEDMLIQDEHRTHRVLSELREAGVKIALDDFGSGYSSIGYLSKYDFDKVKIDRSLVLNLDNKNGRELFRLTAKLVKITGAETVAEGIETERELEFMAEQGIDLIQGFYFYKPMPFDDITKLEYTQSDDSTEYDHFAF</sequence>
<dbReference type="InterPro" id="IPR035919">
    <property type="entry name" value="EAL_sf"/>
</dbReference>
<feature type="transmembrane region" description="Helical" evidence="8">
    <location>
        <begin position="263"/>
        <end position="284"/>
    </location>
</feature>
<dbReference type="Pfam" id="PF00563">
    <property type="entry name" value="EAL"/>
    <property type="match status" value="1"/>
</dbReference>
<feature type="transmembrane region" description="Helical" evidence="8">
    <location>
        <begin position="164"/>
        <end position="183"/>
    </location>
</feature>
<dbReference type="InterPro" id="IPR004501">
    <property type="entry name" value="PTS_EIIC_3"/>
</dbReference>
<feature type="transmembrane region" description="Helical" evidence="8">
    <location>
        <begin position="366"/>
        <end position="389"/>
    </location>
</feature>
<evidence type="ECO:0000256" key="1">
    <source>
        <dbReference type="ARBA" id="ARBA00004651"/>
    </source>
</evidence>
<dbReference type="GO" id="GO:0009401">
    <property type="term" value="P:phosphoenolpyruvate-dependent sugar phosphotransferase system"/>
    <property type="evidence" value="ECO:0007669"/>
    <property type="project" value="InterPro"/>
</dbReference>
<keyword evidence="3" id="KW-1003">Cell membrane</keyword>
<proteinExistence type="predicted"/>
<keyword evidence="7 8" id="KW-0472">Membrane</keyword>
<feature type="transmembrane region" description="Helical" evidence="8">
    <location>
        <begin position="24"/>
        <end position="48"/>
    </location>
</feature>
<gene>
    <name evidence="11" type="ORF">THF1D04_20218</name>
</gene>
<dbReference type="InterPro" id="IPR003352">
    <property type="entry name" value="PTS_EIIC"/>
</dbReference>
<feature type="domain" description="EAL" evidence="9">
    <location>
        <begin position="433"/>
        <end position="683"/>
    </location>
</feature>
<dbReference type="GO" id="GO:0005886">
    <property type="term" value="C:plasma membrane"/>
    <property type="evidence" value="ECO:0007669"/>
    <property type="project" value="UniProtKB-SubCell"/>
</dbReference>
<feature type="domain" description="PTS EIIC type-3" evidence="10">
    <location>
        <begin position="8"/>
        <end position="389"/>
    </location>
</feature>
<feature type="transmembrane region" description="Helical" evidence="8">
    <location>
        <begin position="324"/>
        <end position="345"/>
    </location>
</feature>
<dbReference type="GO" id="GO:0071111">
    <property type="term" value="F:cyclic-guanylate-specific phosphodiesterase activity"/>
    <property type="evidence" value="ECO:0007669"/>
    <property type="project" value="InterPro"/>
</dbReference>
<accession>A0AAU9Q5S1</accession>
<dbReference type="EMBL" id="CAKMTQ010000012">
    <property type="protein sequence ID" value="CAH1526122.1"/>
    <property type="molecule type" value="Genomic_DNA"/>
</dbReference>
<dbReference type="GO" id="GO:0008982">
    <property type="term" value="F:protein-N(PI)-phosphohistidine-sugar phosphotransferase activity"/>
    <property type="evidence" value="ECO:0007669"/>
    <property type="project" value="InterPro"/>
</dbReference>
<feature type="transmembrane region" description="Helical" evidence="8">
    <location>
        <begin position="126"/>
        <end position="143"/>
    </location>
</feature>
<comment type="caution">
    <text evidence="11">The sequence shown here is derived from an EMBL/GenBank/DDBJ whole genome shotgun (WGS) entry which is preliminary data.</text>
</comment>
<dbReference type="Gene3D" id="3.20.20.450">
    <property type="entry name" value="EAL domain"/>
    <property type="match status" value="1"/>
</dbReference>
<dbReference type="PANTHER" id="PTHR33121">
    <property type="entry name" value="CYCLIC DI-GMP PHOSPHODIESTERASE PDEF"/>
    <property type="match status" value="1"/>
</dbReference>
<dbReference type="InterPro" id="IPR050706">
    <property type="entry name" value="Cyclic-di-GMP_PDE-like"/>
</dbReference>
<keyword evidence="4" id="KW-0762">Sugar transport</keyword>
<dbReference type="SMART" id="SM00052">
    <property type="entry name" value="EAL"/>
    <property type="match status" value="1"/>
</dbReference>
<reference evidence="11" key="1">
    <citation type="submission" date="2022-01" db="EMBL/GenBank/DDBJ databases">
        <authorList>
            <person name="Lagorce A."/>
        </authorList>
    </citation>
    <scope>NUCLEOTIDE SEQUENCE</scope>
    <source>
        <strain evidence="11">Th15_F1_D04</strain>
    </source>
</reference>
<dbReference type="AlphaFoldDB" id="A0AAU9Q5S1"/>
<dbReference type="Pfam" id="PF02378">
    <property type="entry name" value="PTS_EIIC"/>
    <property type="match status" value="1"/>
</dbReference>
<feature type="transmembrane region" description="Helical" evidence="8">
    <location>
        <begin position="60"/>
        <end position="84"/>
    </location>
</feature>
<evidence type="ECO:0000256" key="6">
    <source>
        <dbReference type="ARBA" id="ARBA00022989"/>
    </source>
</evidence>
<dbReference type="CDD" id="cd01948">
    <property type="entry name" value="EAL"/>
    <property type="match status" value="1"/>
</dbReference>
<dbReference type="Proteomes" id="UP001295420">
    <property type="component" value="Unassembled WGS sequence"/>
</dbReference>
<keyword evidence="2" id="KW-0813">Transport</keyword>